<comment type="subunit">
    <text evidence="4">Part of the Bam complex.</text>
</comment>
<keyword evidence="4" id="KW-0564">Palmitate</keyword>
<dbReference type="Pfam" id="PF04355">
    <property type="entry name" value="BamE"/>
    <property type="match status" value="1"/>
</dbReference>
<dbReference type="RefSeq" id="WP_115315228.1">
    <property type="nucleotide sequence ID" value="NZ_LWIF01000001.1"/>
</dbReference>
<dbReference type="PANTHER" id="PTHR37482">
    <property type="entry name" value="OUTER MEMBRANE PROTEIN ASSEMBLY FACTOR BAME"/>
    <property type="match status" value="1"/>
</dbReference>
<dbReference type="Proteomes" id="UP000255417">
    <property type="component" value="Unassembled WGS sequence"/>
</dbReference>
<comment type="function">
    <text evidence="4">Part of the outer membrane protein assembly complex, which is involved in assembly and insertion of beta-barrel proteins into the outer membrane.</text>
</comment>
<sequence length="114" mass="12968">MKIKLLLATVLLALGVTGCSTVKKVVYRIDVPQGNYLEQSKIDLLKVGMTQEQVLYVLGTPVLRDIFGQNRWSYVFIKRKGHEEPVQRTLFVYFGADGRVSDIQLDKPLKNTKK</sequence>
<keyword evidence="7" id="KW-1185">Reference proteome</keyword>
<dbReference type="PANTHER" id="PTHR37482:SF1">
    <property type="entry name" value="OUTER MEMBRANE PROTEIN ASSEMBLY FACTOR BAME"/>
    <property type="match status" value="1"/>
</dbReference>
<evidence type="ECO:0000256" key="2">
    <source>
        <dbReference type="ARBA" id="ARBA00023136"/>
    </source>
</evidence>
<dbReference type="GO" id="GO:1990063">
    <property type="term" value="C:Bam protein complex"/>
    <property type="evidence" value="ECO:0007669"/>
    <property type="project" value="TreeGrafter"/>
</dbReference>
<dbReference type="InterPro" id="IPR007450">
    <property type="entry name" value="BamE_dom"/>
</dbReference>
<proteinExistence type="inferred from homology"/>
<dbReference type="OrthoDB" id="9808250at2"/>
<dbReference type="AlphaFoldDB" id="A0A379CAM0"/>
<keyword evidence="3 4" id="KW-0998">Cell outer membrane</keyword>
<name>A0A379CAM0_9PAST</name>
<evidence type="ECO:0000256" key="4">
    <source>
        <dbReference type="HAMAP-Rule" id="MF_00925"/>
    </source>
</evidence>
<dbReference type="Gene3D" id="3.30.1450.10">
    <property type="match status" value="1"/>
</dbReference>
<gene>
    <name evidence="6" type="primary">smpA</name>
    <name evidence="4" type="synonym">bamE</name>
    <name evidence="6" type="ORF">NCTC12872_00684</name>
</gene>
<evidence type="ECO:0000313" key="7">
    <source>
        <dbReference type="Proteomes" id="UP000255417"/>
    </source>
</evidence>
<protein>
    <recommendedName>
        <fullName evidence="4">Outer membrane protein assembly factor BamE</fullName>
    </recommendedName>
</protein>
<keyword evidence="2 4" id="KW-0472">Membrane</keyword>
<evidence type="ECO:0000259" key="5">
    <source>
        <dbReference type="Pfam" id="PF04355"/>
    </source>
</evidence>
<dbReference type="HAMAP" id="MF_00925">
    <property type="entry name" value="OM_assembly_BamE"/>
    <property type="match status" value="1"/>
</dbReference>
<keyword evidence="4" id="KW-0449">Lipoprotein</keyword>
<dbReference type="PROSITE" id="PS51257">
    <property type="entry name" value="PROKAR_LIPOPROTEIN"/>
    <property type="match status" value="1"/>
</dbReference>
<evidence type="ECO:0000256" key="1">
    <source>
        <dbReference type="ARBA" id="ARBA00022729"/>
    </source>
</evidence>
<keyword evidence="1 4" id="KW-0732">Signal</keyword>
<dbReference type="NCBIfam" id="NF008585">
    <property type="entry name" value="PRK11548.1"/>
    <property type="match status" value="1"/>
</dbReference>
<dbReference type="GO" id="GO:0051205">
    <property type="term" value="P:protein insertion into membrane"/>
    <property type="evidence" value="ECO:0007669"/>
    <property type="project" value="UniProtKB-UniRule"/>
</dbReference>
<dbReference type="InterPro" id="IPR037873">
    <property type="entry name" value="BamE-like"/>
</dbReference>
<feature type="domain" description="Outer membrane protein assembly factor BamE" evidence="5">
    <location>
        <begin position="34"/>
        <end position="103"/>
    </location>
</feature>
<reference evidence="6 7" key="1">
    <citation type="submission" date="2018-06" db="EMBL/GenBank/DDBJ databases">
        <authorList>
            <consortium name="Pathogen Informatics"/>
            <person name="Doyle S."/>
        </authorList>
    </citation>
    <scope>NUCLEOTIDE SEQUENCE [LARGE SCALE GENOMIC DNA]</scope>
    <source>
        <strain evidence="6 7">NCTC12872</strain>
    </source>
</reference>
<comment type="similarity">
    <text evidence="4">Belongs to the BamE family.</text>
</comment>
<evidence type="ECO:0000256" key="3">
    <source>
        <dbReference type="ARBA" id="ARBA00023237"/>
    </source>
</evidence>
<dbReference type="InterPro" id="IPR026592">
    <property type="entry name" value="BamE"/>
</dbReference>
<comment type="subcellular location">
    <subcellularLocation>
        <location evidence="4">Cell outer membrane</location>
        <topology evidence="4">Lipid-anchor</topology>
    </subcellularLocation>
</comment>
<dbReference type="GO" id="GO:0030674">
    <property type="term" value="F:protein-macromolecule adaptor activity"/>
    <property type="evidence" value="ECO:0007669"/>
    <property type="project" value="TreeGrafter"/>
</dbReference>
<dbReference type="EMBL" id="UGTA01000001">
    <property type="protein sequence ID" value="SUB58717.1"/>
    <property type="molecule type" value="Genomic_DNA"/>
</dbReference>
<accession>A0A379CAM0</accession>
<organism evidence="6 7">
    <name type="scientific">Phocoenobacter uteri</name>
    <dbReference type="NCBI Taxonomy" id="146806"/>
    <lineage>
        <taxon>Bacteria</taxon>
        <taxon>Pseudomonadati</taxon>
        <taxon>Pseudomonadota</taxon>
        <taxon>Gammaproteobacteria</taxon>
        <taxon>Pasteurellales</taxon>
        <taxon>Pasteurellaceae</taxon>
        <taxon>Phocoenobacter</taxon>
    </lineage>
</organism>
<evidence type="ECO:0000313" key="6">
    <source>
        <dbReference type="EMBL" id="SUB58717.1"/>
    </source>
</evidence>
<dbReference type="GO" id="GO:0043165">
    <property type="term" value="P:Gram-negative-bacterium-type cell outer membrane assembly"/>
    <property type="evidence" value="ECO:0007669"/>
    <property type="project" value="UniProtKB-UniRule"/>
</dbReference>